<reference evidence="1" key="2">
    <citation type="submission" date="2025-09" db="UniProtKB">
        <authorList>
            <consortium name="EnsemblPlants"/>
        </authorList>
    </citation>
    <scope>IDENTIFICATION</scope>
</reference>
<sequence length="596" mass="65887">MIYKDEGHLVEAAEVKIEGDINQGVAYYKKALFYNWHYADAMYNLGVAYGEMLNFEMAIVFYELALHFNPRCAEACNNLGVIYKDRDNLDKAVECYLMALTIKPNFSQSLNNLGVVYTVQGKMDAAASMIEKAILANPTYAEAYNNLGVLYRDAGSITLSVQAYERCLQIDPDSRNAGQNRLLAMNYIDEGSDDKLYDAHREWGKRFMKLYTQYTSWDNSKVVDRPLVIGTMACRPAPIQVTWIGYPNTTGLPTIDYRITDSLADTPNTNQKHVEELVRLPESFLCYTPSPEAGPVCPTPAISNGFVTFGSFNNLAKITPKVMQVWARILCAVPNSRLVVKCKPFCCDSIRQKFLSTLEELGLEPLRVDLLPLIHLNHDHMQSYSLMDISLDTFPYAGTTTTCESLYMGVPCVTMAGSVHAHNVGVSLLTKVGLGRLVAKTEDEYVSLALGLASDVSALQELRMSLRELMIKSPVCDGESFTRGLESAYRTMWRRYCDGDSPALRRLELLAADQPGSNKEDLDKTAGKLGDNQALIKVNAIPEEGELPRIAVNAVSSPGDNQALVVTAQQDKQPQITVSSPHSTSGGCKANGHSSR</sequence>
<organism evidence="1 2">
    <name type="scientific">Avena sativa</name>
    <name type="common">Oat</name>
    <dbReference type="NCBI Taxonomy" id="4498"/>
    <lineage>
        <taxon>Eukaryota</taxon>
        <taxon>Viridiplantae</taxon>
        <taxon>Streptophyta</taxon>
        <taxon>Embryophyta</taxon>
        <taxon>Tracheophyta</taxon>
        <taxon>Spermatophyta</taxon>
        <taxon>Magnoliopsida</taxon>
        <taxon>Liliopsida</taxon>
        <taxon>Poales</taxon>
        <taxon>Poaceae</taxon>
        <taxon>BOP clade</taxon>
        <taxon>Pooideae</taxon>
        <taxon>Poodae</taxon>
        <taxon>Poeae</taxon>
        <taxon>Poeae Chloroplast Group 1 (Aveneae type)</taxon>
        <taxon>Aveninae</taxon>
        <taxon>Avena</taxon>
    </lineage>
</organism>
<dbReference type="EnsemblPlants" id="AVESA.00010b.r2.7DG1385640.1">
    <property type="protein sequence ID" value="AVESA.00010b.r2.7DG1385640.1.CDS"/>
    <property type="gene ID" value="AVESA.00010b.r2.7DG1385640"/>
</dbReference>
<keyword evidence="2" id="KW-1185">Reference proteome</keyword>
<reference evidence="1" key="1">
    <citation type="submission" date="2021-05" db="EMBL/GenBank/DDBJ databases">
        <authorList>
            <person name="Scholz U."/>
            <person name="Mascher M."/>
            <person name="Fiebig A."/>
        </authorList>
    </citation>
    <scope>NUCLEOTIDE SEQUENCE [LARGE SCALE GENOMIC DNA]</scope>
</reference>
<evidence type="ECO:0000313" key="2">
    <source>
        <dbReference type="Proteomes" id="UP001732700"/>
    </source>
</evidence>
<dbReference type="Proteomes" id="UP001732700">
    <property type="component" value="Chromosome 7D"/>
</dbReference>
<accession>A0ACD6AH75</accession>
<name>A0ACD6AH75_AVESA</name>
<evidence type="ECO:0000313" key="1">
    <source>
        <dbReference type="EnsemblPlants" id="AVESA.00010b.r2.7DG1385640.1.CDS"/>
    </source>
</evidence>
<proteinExistence type="predicted"/>
<protein>
    <submittedName>
        <fullName evidence="1">Uncharacterized protein</fullName>
    </submittedName>
</protein>